<evidence type="ECO:0000313" key="4">
    <source>
        <dbReference type="Proteomes" id="UP001055125"/>
    </source>
</evidence>
<feature type="signal peptide" evidence="2">
    <location>
        <begin position="1"/>
        <end position="20"/>
    </location>
</feature>
<comment type="caution">
    <text evidence="3">The sequence shown here is derived from an EMBL/GenBank/DDBJ whole genome shotgun (WGS) entry which is preliminary data.</text>
</comment>
<reference evidence="3" key="1">
    <citation type="journal article" date="2021" name="Front. Microbiol.">
        <title>Comprehensive Comparative Genomics and Phenotyping of Methylobacterium Species.</title>
        <authorList>
            <person name="Alessa O."/>
            <person name="Ogura Y."/>
            <person name="Fujitani Y."/>
            <person name="Takami H."/>
            <person name="Hayashi T."/>
            <person name="Sahin N."/>
            <person name="Tani A."/>
        </authorList>
    </citation>
    <scope>NUCLEOTIDE SEQUENCE</scope>
    <source>
        <strain evidence="3">DSM 19015</strain>
    </source>
</reference>
<dbReference type="Proteomes" id="UP001055125">
    <property type="component" value="Unassembled WGS sequence"/>
</dbReference>
<proteinExistence type="predicted"/>
<feature type="region of interest" description="Disordered" evidence="1">
    <location>
        <begin position="18"/>
        <end position="37"/>
    </location>
</feature>
<sequence>MRRMVLVLSGILAWAPHAEARPSARAQPSTESMRAHTDAATTILPENAEAHARQQAFDARIARKTQAATRSVCEGCSQGNRPNAGRRAVESEESALRTDPAQAPLD</sequence>
<evidence type="ECO:0000256" key="1">
    <source>
        <dbReference type="SAM" id="MobiDB-lite"/>
    </source>
</evidence>
<evidence type="ECO:0000313" key="3">
    <source>
        <dbReference type="EMBL" id="GJD93106.1"/>
    </source>
</evidence>
<keyword evidence="2" id="KW-0732">Signal</keyword>
<feature type="chain" id="PRO_5046103477" description="Secreted protein" evidence="2">
    <location>
        <begin position="21"/>
        <end position="106"/>
    </location>
</feature>
<protein>
    <recommendedName>
        <fullName evidence="5">Secreted protein</fullName>
    </recommendedName>
</protein>
<feature type="region of interest" description="Disordered" evidence="1">
    <location>
        <begin position="70"/>
        <end position="106"/>
    </location>
</feature>
<evidence type="ECO:0000256" key="2">
    <source>
        <dbReference type="SAM" id="SignalP"/>
    </source>
</evidence>
<accession>A0ABQ4RQS3</accession>
<name>A0ABQ4RQS3_9HYPH</name>
<gene>
    <name evidence="3" type="ORF">OCOJLMKI_0295</name>
</gene>
<reference evidence="3" key="2">
    <citation type="submission" date="2021-08" db="EMBL/GenBank/DDBJ databases">
        <authorList>
            <person name="Tani A."/>
            <person name="Ola A."/>
            <person name="Ogura Y."/>
            <person name="Katsura K."/>
            <person name="Hayashi T."/>
        </authorList>
    </citation>
    <scope>NUCLEOTIDE SEQUENCE</scope>
    <source>
        <strain evidence="3">DSM 19015</strain>
    </source>
</reference>
<organism evidence="3 4">
    <name type="scientific">Methylobacterium iners</name>
    <dbReference type="NCBI Taxonomy" id="418707"/>
    <lineage>
        <taxon>Bacteria</taxon>
        <taxon>Pseudomonadati</taxon>
        <taxon>Pseudomonadota</taxon>
        <taxon>Alphaproteobacteria</taxon>
        <taxon>Hyphomicrobiales</taxon>
        <taxon>Methylobacteriaceae</taxon>
        <taxon>Methylobacterium</taxon>
    </lineage>
</organism>
<evidence type="ECO:0008006" key="5">
    <source>
        <dbReference type="Google" id="ProtNLM"/>
    </source>
</evidence>
<dbReference type="RefSeq" id="WP_238242312.1">
    <property type="nucleotide sequence ID" value="NZ_BPQP01000004.1"/>
</dbReference>
<feature type="compositionally biased region" description="Basic and acidic residues" evidence="1">
    <location>
        <begin position="87"/>
        <end position="96"/>
    </location>
</feature>
<keyword evidence="4" id="KW-1185">Reference proteome</keyword>
<dbReference type="EMBL" id="BPQP01000004">
    <property type="protein sequence ID" value="GJD93106.1"/>
    <property type="molecule type" value="Genomic_DNA"/>
</dbReference>